<evidence type="ECO:0000313" key="10">
    <source>
        <dbReference type="Proteomes" id="UP000503278"/>
    </source>
</evidence>
<dbReference type="InterPro" id="IPR010227">
    <property type="entry name" value="NADH_Q_OxRdtase_chainM/4"/>
</dbReference>
<dbReference type="EC" id="1.6.5.-" evidence="9"/>
<feature type="transmembrane region" description="Helical" evidence="7">
    <location>
        <begin position="295"/>
        <end position="314"/>
    </location>
</feature>
<dbReference type="InterPro" id="IPR003918">
    <property type="entry name" value="NADH_UbQ_OxRdtase"/>
</dbReference>
<protein>
    <submittedName>
        <fullName evidence="9">NADH-quinone oxidoreductase subunit M</fullName>
        <ecNumber evidence="9">1.6.5.-</ecNumber>
    </submittedName>
</protein>
<dbReference type="GO" id="GO:0012505">
    <property type="term" value="C:endomembrane system"/>
    <property type="evidence" value="ECO:0007669"/>
    <property type="project" value="UniProtKB-SubCell"/>
</dbReference>
<feature type="transmembrane region" description="Helical" evidence="7">
    <location>
        <begin position="201"/>
        <end position="225"/>
    </location>
</feature>
<sequence>MTVGILLFFPLLAALALLFTKSHVVKNAALVASLIELALGVIMLIKFVPDASYQMVTDFDWVAKTGIHFKAGIDGISLIPVLLTLVLVPLIVVNSDKQKHSSAPAFYAFVLLMQSGLLMAFTAIDGFLFYVGWEMTLIPIYFINAIWGNEKRISVTLKFFIYTFTGSLFMLLAIIYLHLQAPDHSYDLSVFYNLNLSANQQQWMLCCFLLAFAVRMPLLPLQGWLSDWYAEAPTSSVLLLSGLMLQTGIYGAIRWMIPIVPTGFMAWQKMLLVLAVISTVYAAMMAFRQTDNKRLLAYMAMLFTSLMATGVLVWKEDVLQDTLVLMFNYGVAITGLTIIISIINQQLKSNNLNHLGIAGKALPSFIIVFLIIGVGTIALPLTSRYMAEFSSSHQYNVWLALMASFALVASAVHLFRLYQIAGGKTSLLLTIFDKITMSEKLTLGIISVLIVAIGVFPQLLVHLSHAAINRLITLVSLKVGTTI</sequence>
<feature type="transmembrane region" description="Helical" evidence="7">
    <location>
        <begin position="365"/>
        <end position="383"/>
    </location>
</feature>
<dbReference type="GO" id="GO:0015990">
    <property type="term" value="P:electron transport coupled proton transport"/>
    <property type="evidence" value="ECO:0007669"/>
    <property type="project" value="TreeGrafter"/>
</dbReference>
<proteinExistence type="inferred from homology"/>
<feature type="transmembrane region" description="Helical" evidence="7">
    <location>
        <begin position="130"/>
        <end position="147"/>
    </location>
</feature>
<evidence type="ECO:0000256" key="3">
    <source>
        <dbReference type="ARBA" id="ARBA00022692"/>
    </source>
</evidence>
<feature type="transmembrane region" description="Helical" evidence="7">
    <location>
        <begin position="263"/>
        <end position="283"/>
    </location>
</feature>
<feature type="transmembrane region" description="Helical" evidence="7">
    <location>
        <begin position="441"/>
        <end position="461"/>
    </location>
</feature>
<dbReference type="GO" id="GO:0008137">
    <property type="term" value="F:NADH dehydrogenase (ubiquinone) activity"/>
    <property type="evidence" value="ECO:0007669"/>
    <property type="project" value="InterPro"/>
</dbReference>
<dbReference type="GO" id="GO:0048039">
    <property type="term" value="F:ubiquinone binding"/>
    <property type="evidence" value="ECO:0007669"/>
    <property type="project" value="TreeGrafter"/>
</dbReference>
<keyword evidence="4 7" id="KW-1133">Transmembrane helix</keyword>
<keyword evidence="9" id="KW-0560">Oxidoreductase</keyword>
<feature type="transmembrane region" description="Helical" evidence="7">
    <location>
        <begin position="105"/>
        <end position="124"/>
    </location>
</feature>
<dbReference type="PANTHER" id="PTHR43507:SF1">
    <property type="entry name" value="NADH-UBIQUINONE OXIDOREDUCTASE CHAIN 4"/>
    <property type="match status" value="1"/>
</dbReference>
<feature type="transmembrane region" description="Helical" evidence="7">
    <location>
        <begin position="395"/>
        <end position="415"/>
    </location>
</feature>
<evidence type="ECO:0000313" key="9">
    <source>
        <dbReference type="EMBL" id="QJD95295.1"/>
    </source>
</evidence>
<feature type="domain" description="NADH:quinone oxidoreductase/Mrp antiporter transmembrane" evidence="8">
    <location>
        <begin position="127"/>
        <end position="403"/>
    </location>
</feature>
<dbReference type="PRINTS" id="PR01437">
    <property type="entry name" value="NUOXDRDTASE4"/>
</dbReference>
<dbReference type="GO" id="GO:0042773">
    <property type="term" value="P:ATP synthesis coupled electron transport"/>
    <property type="evidence" value="ECO:0007669"/>
    <property type="project" value="InterPro"/>
</dbReference>
<dbReference type="GO" id="GO:0003954">
    <property type="term" value="F:NADH dehydrogenase activity"/>
    <property type="evidence" value="ECO:0007669"/>
    <property type="project" value="TreeGrafter"/>
</dbReference>
<dbReference type="KEGG" id="mrob:HH214_05115"/>
<dbReference type="RefSeq" id="WP_169606312.1">
    <property type="nucleotide sequence ID" value="NZ_CP051682.1"/>
</dbReference>
<feature type="transmembrane region" description="Helical" evidence="7">
    <location>
        <begin position="326"/>
        <end position="344"/>
    </location>
</feature>
<dbReference type="NCBIfam" id="TIGR01972">
    <property type="entry name" value="NDH_I_M"/>
    <property type="match status" value="1"/>
</dbReference>
<dbReference type="EMBL" id="CP051682">
    <property type="protein sequence ID" value="QJD95295.1"/>
    <property type="molecule type" value="Genomic_DNA"/>
</dbReference>
<dbReference type="AlphaFoldDB" id="A0A7L5DW34"/>
<dbReference type="InterPro" id="IPR001750">
    <property type="entry name" value="ND/Mrp_TM"/>
</dbReference>
<reference evidence="9 10" key="1">
    <citation type="submission" date="2020-04" db="EMBL/GenBank/DDBJ databases">
        <title>Genome sequencing of novel species.</title>
        <authorList>
            <person name="Heo J."/>
            <person name="Kim S.-J."/>
            <person name="Kim J.-S."/>
            <person name="Hong S.-B."/>
            <person name="Kwon S.-W."/>
        </authorList>
    </citation>
    <scope>NUCLEOTIDE SEQUENCE [LARGE SCALE GENOMIC DNA]</scope>
    <source>
        <strain evidence="9 10">F39-2</strain>
    </source>
</reference>
<evidence type="ECO:0000256" key="1">
    <source>
        <dbReference type="ARBA" id="ARBA00004127"/>
    </source>
</evidence>
<evidence type="ECO:0000256" key="4">
    <source>
        <dbReference type="ARBA" id="ARBA00022989"/>
    </source>
</evidence>
<evidence type="ECO:0000256" key="2">
    <source>
        <dbReference type="ARBA" id="ARBA00009025"/>
    </source>
</evidence>
<gene>
    <name evidence="9" type="ORF">HH214_05115</name>
</gene>
<keyword evidence="3 6" id="KW-0812">Transmembrane</keyword>
<feature type="transmembrane region" description="Helical" evidence="7">
    <location>
        <begin position="237"/>
        <end position="257"/>
    </location>
</feature>
<accession>A0A7L5DW34</accession>
<dbReference type="PANTHER" id="PTHR43507">
    <property type="entry name" value="NADH-UBIQUINONE OXIDOREDUCTASE CHAIN 4"/>
    <property type="match status" value="1"/>
</dbReference>
<keyword evidence="5 7" id="KW-0472">Membrane</keyword>
<evidence type="ECO:0000256" key="7">
    <source>
        <dbReference type="SAM" id="Phobius"/>
    </source>
</evidence>
<dbReference type="Pfam" id="PF00361">
    <property type="entry name" value="Proton_antipo_M"/>
    <property type="match status" value="1"/>
</dbReference>
<name>A0A7L5DW34_9SPHI</name>
<feature type="transmembrane region" description="Helical" evidence="7">
    <location>
        <begin position="75"/>
        <end position="93"/>
    </location>
</feature>
<evidence type="ECO:0000256" key="5">
    <source>
        <dbReference type="ARBA" id="ARBA00023136"/>
    </source>
</evidence>
<comment type="similarity">
    <text evidence="2">Belongs to the complex I subunit 4 family.</text>
</comment>
<evidence type="ECO:0000259" key="8">
    <source>
        <dbReference type="Pfam" id="PF00361"/>
    </source>
</evidence>
<organism evidence="9 10">
    <name type="scientific">Mucilaginibacter robiniae</name>
    <dbReference type="NCBI Taxonomy" id="2728022"/>
    <lineage>
        <taxon>Bacteria</taxon>
        <taxon>Pseudomonadati</taxon>
        <taxon>Bacteroidota</taxon>
        <taxon>Sphingobacteriia</taxon>
        <taxon>Sphingobacteriales</taxon>
        <taxon>Sphingobacteriaceae</taxon>
        <taxon>Mucilaginibacter</taxon>
    </lineage>
</organism>
<dbReference type="GO" id="GO:0016020">
    <property type="term" value="C:membrane"/>
    <property type="evidence" value="ECO:0007669"/>
    <property type="project" value="UniProtKB-SubCell"/>
</dbReference>
<comment type="subcellular location">
    <subcellularLocation>
        <location evidence="1">Endomembrane system</location>
        <topology evidence="1">Multi-pass membrane protein</topology>
    </subcellularLocation>
    <subcellularLocation>
        <location evidence="6">Membrane</location>
        <topology evidence="6">Multi-pass membrane protein</topology>
    </subcellularLocation>
</comment>
<dbReference type="Proteomes" id="UP000503278">
    <property type="component" value="Chromosome"/>
</dbReference>
<keyword evidence="10" id="KW-1185">Reference proteome</keyword>
<feature type="transmembrane region" description="Helical" evidence="7">
    <location>
        <begin position="159"/>
        <end position="181"/>
    </location>
</feature>
<evidence type="ECO:0000256" key="6">
    <source>
        <dbReference type="RuleBase" id="RU000320"/>
    </source>
</evidence>